<protein>
    <submittedName>
        <fullName evidence="10">Vacuolar H Ca2 exchanger</fullName>
    </submittedName>
</protein>
<dbReference type="GO" id="GO:0015369">
    <property type="term" value="F:calcium:proton antiporter activity"/>
    <property type="evidence" value="ECO:0007669"/>
    <property type="project" value="TreeGrafter"/>
</dbReference>
<dbReference type="InterPro" id="IPR004837">
    <property type="entry name" value="NaCa_Exmemb"/>
</dbReference>
<feature type="transmembrane region" description="Helical" evidence="8">
    <location>
        <begin position="554"/>
        <end position="578"/>
    </location>
</feature>
<evidence type="ECO:0000256" key="1">
    <source>
        <dbReference type="ARBA" id="ARBA00004127"/>
    </source>
</evidence>
<feature type="domain" description="Sodium/calcium exchanger membrane region" evidence="9">
    <location>
        <begin position="655"/>
        <end position="771"/>
    </location>
</feature>
<evidence type="ECO:0000313" key="11">
    <source>
        <dbReference type="Proteomes" id="UP000572817"/>
    </source>
</evidence>
<dbReference type="GO" id="GO:0000329">
    <property type="term" value="C:fungal-type vacuole membrane"/>
    <property type="evidence" value="ECO:0007669"/>
    <property type="project" value="TreeGrafter"/>
</dbReference>
<dbReference type="EMBL" id="WWBZ02000001">
    <property type="protein sequence ID" value="KAF4313670.1"/>
    <property type="molecule type" value="Genomic_DNA"/>
</dbReference>
<keyword evidence="6" id="KW-0406">Ion transport</keyword>
<organism evidence="10 11">
    <name type="scientific">Botryosphaeria dothidea</name>
    <dbReference type="NCBI Taxonomy" id="55169"/>
    <lineage>
        <taxon>Eukaryota</taxon>
        <taxon>Fungi</taxon>
        <taxon>Dikarya</taxon>
        <taxon>Ascomycota</taxon>
        <taxon>Pezizomycotina</taxon>
        <taxon>Dothideomycetes</taxon>
        <taxon>Dothideomycetes incertae sedis</taxon>
        <taxon>Botryosphaeriales</taxon>
        <taxon>Botryosphaeriaceae</taxon>
        <taxon>Botryosphaeria</taxon>
    </lineage>
</organism>
<evidence type="ECO:0000256" key="3">
    <source>
        <dbReference type="ARBA" id="ARBA00022448"/>
    </source>
</evidence>
<evidence type="ECO:0000256" key="7">
    <source>
        <dbReference type="ARBA" id="ARBA00023136"/>
    </source>
</evidence>
<keyword evidence="5 8" id="KW-1133">Transmembrane helix</keyword>
<evidence type="ECO:0000256" key="2">
    <source>
        <dbReference type="ARBA" id="ARBA00008170"/>
    </source>
</evidence>
<accession>A0A8H4J5J2</accession>
<keyword evidence="11" id="KW-1185">Reference proteome</keyword>
<dbReference type="PANTHER" id="PTHR31503">
    <property type="entry name" value="VACUOLAR CALCIUM ION TRANSPORTER"/>
    <property type="match status" value="1"/>
</dbReference>
<feature type="domain" description="Sodium/calcium exchanger membrane region" evidence="9">
    <location>
        <begin position="451"/>
        <end position="618"/>
    </location>
</feature>
<feature type="transmembrane region" description="Helical" evidence="8">
    <location>
        <begin position="420"/>
        <end position="440"/>
    </location>
</feature>
<dbReference type="InterPro" id="IPR004713">
    <property type="entry name" value="CaH_exchang"/>
</dbReference>
<keyword evidence="3" id="KW-0813">Transport</keyword>
<feature type="transmembrane region" description="Helical" evidence="8">
    <location>
        <begin position="452"/>
        <end position="471"/>
    </location>
</feature>
<dbReference type="Proteomes" id="UP000572817">
    <property type="component" value="Unassembled WGS sequence"/>
</dbReference>
<evidence type="ECO:0000256" key="6">
    <source>
        <dbReference type="ARBA" id="ARBA00023065"/>
    </source>
</evidence>
<feature type="transmembrane region" description="Helical" evidence="8">
    <location>
        <begin position="653"/>
        <end position="672"/>
    </location>
</feature>
<feature type="transmembrane region" description="Helical" evidence="8">
    <location>
        <begin position="518"/>
        <end position="542"/>
    </location>
</feature>
<dbReference type="AlphaFoldDB" id="A0A8H4J5J2"/>
<evidence type="ECO:0000256" key="5">
    <source>
        <dbReference type="ARBA" id="ARBA00022989"/>
    </source>
</evidence>
<name>A0A8H4J5J2_9PEZI</name>
<dbReference type="GO" id="GO:0006874">
    <property type="term" value="P:intracellular calcium ion homeostasis"/>
    <property type="evidence" value="ECO:0007669"/>
    <property type="project" value="TreeGrafter"/>
</dbReference>
<dbReference type="Pfam" id="PF01699">
    <property type="entry name" value="Na_Ca_ex"/>
    <property type="match status" value="2"/>
</dbReference>
<proteinExistence type="inferred from homology"/>
<sequence length="1188" mass="133565">MDDRVATALASERTLASVFANPQYADGKADYGDGWGHEIVYLGKADDSFAKRQIGKGVVEGQRTWGWEELKQAFASSSDGQVFDRAGLTANELRVWYTTECFNGDHEGLQPWKWDVTERWIWNNYVSSVQRTTKDHKTLTLWRWTGNTAVNFIFPGYDVLTDRQSEFNPIDKPVPRSNITKALAAYLAALALYCIQFPAKKNIDLRSLKETANALRAIGLTQDNHVELRNCFNLGDLENRVQADVKKVEFAGERHSEMQIHSTCPSSRSGQAEHPSTPFPTPHYFCRLDVPGIVELAHFLVEYVAPKSTPPSTQIRCSLGFSTTYCSRFIRTVHFNGLRPFPKSIPYGFLSRNCPMMASHQENMSEEPLDPSDASTLEAGGTEFERRRRSSFLGIHAYGESGRGGIHIWRFLRICFARSAPCRFFNLLWVIVPAAIIIGFAKRHDESGSWHLAIFILNYIAMVPAANLIGFGGEQIVRKIYNVVGLIIETTLGSIVEIVVFAILITRSATSTFDPIQIIQAAILGSVLANLLFCVGLCFFIGGMKREEQRFHAAIGEVGSGLILVAGMALILPSAYINLLQNTEYGGTGDFDADGLKISRGTAFILLASYMVYLWYQTNSHRSLYSDVFNHDLLVGESPDKAVEEEKLSLSECLLALVISVSCVCCIAYLLVDQIYFIVEERHVKDAFVGLILVPVIEKAAEHMTAVGDASDNRMNFALFHVVGSCIQTVMLITPMIIFIGWGVGRNMSLAFEPFQAIVLILAILVVGGFLRDGRKEIACAIAGFLRPSDLCALRLTCRKLLYPGSFSLFASLILYPETRSINNYHQILNHSVFRKHVRHVGLNTRERGQHEEEQDTATRPQEFADAFRRFKEFPNIVSAALHFSKHSSSESTIGGDGFMPWSEWPQHLGFRRPILPRFFNVLAHPTASKVKDVCINNLQNINDTAFMQSPKVRGVLSGLSTLRLYIVTEDHDPAPDLILYQDAFFGNCPKLDLRSVHFSQLRTLALGNYVFSHDWQLDWLKDHASSLENLFLDNCIVVCFSCFGEEDADGYPTELQDQRADNYRFFDLTWSLIIDLLREHHDHLCHFRIGKSAIHDRNVSFSITAHEHMDIDLFPGRYQFSDCTNFTDEDLKELEEGRDIDMGSATKGEKAKAFLVNLSKQTDADLTSLEQLLDKIGQPFIRTDVQE</sequence>
<dbReference type="InterPro" id="IPR044880">
    <property type="entry name" value="NCX_ion-bd_dom_sf"/>
</dbReference>
<keyword evidence="7 8" id="KW-0472">Membrane</keyword>
<feature type="transmembrane region" description="Helical" evidence="8">
    <location>
        <begin position="754"/>
        <end position="771"/>
    </location>
</feature>
<comment type="caution">
    <text evidence="10">The sequence shown here is derived from an EMBL/GenBank/DDBJ whole genome shotgun (WGS) entry which is preliminary data.</text>
</comment>
<evidence type="ECO:0000256" key="4">
    <source>
        <dbReference type="ARBA" id="ARBA00022692"/>
    </source>
</evidence>
<dbReference type="GO" id="GO:0012505">
    <property type="term" value="C:endomembrane system"/>
    <property type="evidence" value="ECO:0007669"/>
    <property type="project" value="UniProtKB-SubCell"/>
</dbReference>
<evidence type="ECO:0000313" key="10">
    <source>
        <dbReference type="EMBL" id="KAF4313670.1"/>
    </source>
</evidence>
<evidence type="ECO:0000256" key="8">
    <source>
        <dbReference type="SAM" id="Phobius"/>
    </source>
</evidence>
<dbReference type="Gene3D" id="1.20.1420.30">
    <property type="entry name" value="NCX, central ion-binding region"/>
    <property type="match status" value="1"/>
</dbReference>
<feature type="transmembrane region" description="Helical" evidence="8">
    <location>
        <begin position="483"/>
        <end position="506"/>
    </location>
</feature>
<feature type="transmembrane region" description="Helical" evidence="8">
    <location>
        <begin position="598"/>
        <end position="616"/>
    </location>
</feature>
<gene>
    <name evidence="10" type="ORF">GTA08_BOTSDO01446</name>
</gene>
<reference evidence="10" key="1">
    <citation type="submission" date="2020-04" db="EMBL/GenBank/DDBJ databases">
        <title>Genome Assembly and Annotation of Botryosphaeria dothidea sdau 11-99, a Latent Pathogen of Apple Fruit Ring Rot in China.</title>
        <authorList>
            <person name="Yu C."/>
            <person name="Diao Y."/>
            <person name="Lu Q."/>
            <person name="Zhao J."/>
            <person name="Cui S."/>
            <person name="Peng C."/>
            <person name="He B."/>
            <person name="Liu H."/>
        </authorList>
    </citation>
    <scope>NUCLEOTIDE SEQUENCE [LARGE SCALE GENOMIC DNA]</scope>
    <source>
        <strain evidence="10">Sdau11-99</strain>
    </source>
</reference>
<dbReference type="PANTHER" id="PTHR31503:SF14">
    <property type="entry name" value="VACUOLAR CALCIUM ION TRANSPORTER"/>
    <property type="match status" value="1"/>
</dbReference>
<comment type="subcellular location">
    <subcellularLocation>
        <location evidence="1">Endomembrane system</location>
        <topology evidence="1">Multi-pass membrane protein</topology>
    </subcellularLocation>
</comment>
<feature type="transmembrane region" description="Helical" evidence="8">
    <location>
        <begin position="718"/>
        <end position="742"/>
    </location>
</feature>
<keyword evidence="4 8" id="KW-0812">Transmembrane</keyword>
<dbReference type="OrthoDB" id="3878647at2759"/>
<comment type="similarity">
    <text evidence="2">Belongs to the Ca(2+):cation antiporter (CaCA) (TC 2.A.19) family.</text>
</comment>
<evidence type="ECO:0000259" key="9">
    <source>
        <dbReference type="Pfam" id="PF01699"/>
    </source>
</evidence>